<evidence type="ECO:0000259" key="1">
    <source>
        <dbReference type="Pfam" id="PF03807"/>
    </source>
</evidence>
<dbReference type="EMBL" id="WVHT01000004">
    <property type="protein sequence ID" value="MXV51545.1"/>
    <property type="molecule type" value="Genomic_DNA"/>
</dbReference>
<dbReference type="PANTHER" id="PTHR40459:SF1">
    <property type="entry name" value="CONSERVED HYPOTHETICAL ALANINE AND LEUCINE RICH PROTEIN"/>
    <property type="match status" value="1"/>
</dbReference>
<dbReference type="InterPro" id="IPR018931">
    <property type="entry name" value="DUF2520"/>
</dbReference>
<feature type="domain" description="DUF2520" evidence="2">
    <location>
        <begin position="124"/>
        <end position="248"/>
    </location>
</feature>
<dbReference type="RefSeq" id="WP_160844712.1">
    <property type="nucleotide sequence ID" value="NZ_WVHT01000004.1"/>
</dbReference>
<dbReference type="Proteomes" id="UP000466586">
    <property type="component" value="Unassembled WGS sequence"/>
</dbReference>
<dbReference type="InterPro" id="IPR028939">
    <property type="entry name" value="P5C_Rdtase_cat_N"/>
</dbReference>
<evidence type="ECO:0000313" key="3">
    <source>
        <dbReference type="EMBL" id="MXV51545.1"/>
    </source>
</evidence>
<gene>
    <name evidence="3" type="ORF">GS399_11235</name>
</gene>
<dbReference type="PANTHER" id="PTHR40459">
    <property type="entry name" value="CONSERVED HYPOTHETICAL ALANINE AND LEUCINE RICH PROTEIN"/>
    <property type="match status" value="1"/>
</dbReference>
<sequence>MRISFIGSGNVATHLAAAFKNAGHQIVQVYSPTQANADILAYHVKAEAVYKLSDLSQQVDLIIISVKDDAIADVAKNLNTTRAIIVHTSGSTPLHVLNNNQQYGVFYPLQTLSKIKEVDMREVYLAVEASSDNVLNKLKGLAQDISNHVIELDSEKRLSLHVAAVFASNFTNHLYTLAKHVLTKNGLDFDLLIPLIREVADKVATFNPEDVQTGPAVRNDQAIIHKHMDFLKNDETLLAVYELLSQQIINLYHKD</sequence>
<dbReference type="SUPFAM" id="SSF48179">
    <property type="entry name" value="6-phosphogluconate dehydrogenase C-terminal domain-like"/>
    <property type="match status" value="1"/>
</dbReference>
<dbReference type="InterPro" id="IPR008927">
    <property type="entry name" value="6-PGluconate_DH-like_C_sf"/>
</dbReference>
<protein>
    <submittedName>
        <fullName evidence="3">DUF2520 domain-containing protein</fullName>
    </submittedName>
</protein>
<comment type="caution">
    <text evidence="3">The sequence shown here is derived from an EMBL/GenBank/DDBJ whole genome shotgun (WGS) entry which is preliminary data.</text>
</comment>
<keyword evidence="4" id="KW-1185">Reference proteome</keyword>
<dbReference type="AlphaFoldDB" id="A0A7K1YAD7"/>
<organism evidence="3 4">
    <name type="scientific">Hufsiella arboris</name>
    <dbReference type="NCBI Taxonomy" id="2695275"/>
    <lineage>
        <taxon>Bacteria</taxon>
        <taxon>Pseudomonadati</taxon>
        <taxon>Bacteroidota</taxon>
        <taxon>Sphingobacteriia</taxon>
        <taxon>Sphingobacteriales</taxon>
        <taxon>Sphingobacteriaceae</taxon>
        <taxon>Hufsiella</taxon>
    </lineage>
</organism>
<dbReference type="InterPro" id="IPR036291">
    <property type="entry name" value="NAD(P)-bd_dom_sf"/>
</dbReference>
<evidence type="ECO:0000259" key="2">
    <source>
        <dbReference type="Pfam" id="PF10728"/>
    </source>
</evidence>
<reference evidence="3 4" key="1">
    <citation type="submission" date="2019-11" db="EMBL/GenBank/DDBJ databases">
        <title>Pedobacter sp. HMF7647 Genome sequencing and assembly.</title>
        <authorList>
            <person name="Kang H."/>
            <person name="Kim H."/>
            <person name="Joh K."/>
        </authorList>
    </citation>
    <scope>NUCLEOTIDE SEQUENCE [LARGE SCALE GENOMIC DNA]</scope>
    <source>
        <strain evidence="3 4">HMF7647</strain>
    </source>
</reference>
<accession>A0A7K1YAD7</accession>
<name>A0A7K1YAD7_9SPHI</name>
<feature type="domain" description="Pyrroline-5-carboxylate reductase catalytic N-terminal" evidence="1">
    <location>
        <begin position="2"/>
        <end position="86"/>
    </location>
</feature>
<dbReference type="Gene3D" id="3.40.50.720">
    <property type="entry name" value="NAD(P)-binding Rossmann-like Domain"/>
    <property type="match status" value="1"/>
</dbReference>
<dbReference type="Gene3D" id="1.10.1040.20">
    <property type="entry name" value="ProC-like, C-terminal domain"/>
    <property type="match status" value="1"/>
</dbReference>
<dbReference type="Pfam" id="PF10728">
    <property type="entry name" value="DUF2520"/>
    <property type="match status" value="1"/>
</dbReference>
<dbReference type="Pfam" id="PF03807">
    <property type="entry name" value="F420_oxidored"/>
    <property type="match status" value="1"/>
</dbReference>
<evidence type="ECO:0000313" key="4">
    <source>
        <dbReference type="Proteomes" id="UP000466586"/>
    </source>
</evidence>
<proteinExistence type="predicted"/>
<dbReference type="InterPro" id="IPR037108">
    <property type="entry name" value="TM1727-like_C_sf"/>
</dbReference>
<dbReference type="SUPFAM" id="SSF51735">
    <property type="entry name" value="NAD(P)-binding Rossmann-fold domains"/>
    <property type="match status" value="1"/>
</dbReference>